<feature type="chain" id="PRO_5044499477" evidence="5">
    <location>
        <begin position="28"/>
        <end position="256"/>
    </location>
</feature>
<dbReference type="InterPro" id="IPR009056">
    <property type="entry name" value="Cyt_c-like_dom"/>
</dbReference>
<dbReference type="GO" id="GO:0009055">
    <property type="term" value="F:electron transfer activity"/>
    <property type="evidence" value="ECO:0007669"/>
    <property type="project" value="InterPro"/>
</dbReference>
<keyword evidence="3 4" id="KW-0408">Iron</keyword>
<evidence type="ECO:0000313" key="7">
    <source>
        <dbReference type="EMBL" id="XIA17024.1"/>
    </source>
</evidence>
<dbReference type="GO" id="GO:0020037">
    <property type="term" value="F:heme binding"/>
    <property type="evidence" value="ECO:0007669"/>
    <property type="project" value="InterPro"/>
</dbReference>
<dbReference type="Gene3D" id="1.10.760.10">
    <property type="entry name" value="Cytochrome c-like domain"/>
    <property type="match status" value="2"/>
</dbReference>
<protein>
    <submittedName>
        <fullName evidence="7">C-type cytochrome</fullName>
    </submittedName>
</protein>
<evidence type="ECO:0000256" key="5">
    <source>
        <dbReference type="SAM" id="SignalP"/>
    </source>
</evidence>
<dbReference type="AlphaFoldDB" id="A0AB74URJ4"/>
<name>A0AB74URJ4_9GAMM</name>
<keyword evidence="5" id="KW-0732">Signal</keyword>
<feature type="domain" description="Cytochrome c" evidence="6">
    <location>
        <begin position="32"/>
        <end position="116"/>
    </location>
</feature>
<accession>A0AB74URJ4</accession>
<organism evidence="7">
    <name type="scientific">Rhodanobacter sp. FW102-FHT14D07</name>
    <dbReference type="NCBI Taxonomy" id="3351462"/>
    <lineage>
        <taxon>Bacteria</taxon>
        <taxon>Pseudomonadati</taxon>
        <taxon>Pseudomonadota</taxon>
        <taxon>Gammaproteobacteria</taxon>
        <taxon>Lysobacterales</taxon>
        <taxon>Rhodanobacteraceae</taxon>
        <taxon>Rhodanobacter</taxon>
    </lineage>
</organism>
<dbReference type="InterPro" id="IPR050597">
    <property type="entry name" value="Cytochrome_c_Oxidase_Subunit"/>
</dbReference>
<reference evidence="7" key="1">
    <citation type="submission" date="2024-10" db="EMBL/GenBank/DDBJ databases">
        <authorList>
            <person name="Lesea H.P."/>
            <person name="Kuehl J.V."/>
            <person name="Chandonia J.-M."/>
        </authorList>
    </citation>
    <scope>NUCLEOTIDE SEQUENCE</scope>
    <source>
        <strain evidence="7">FW102-FHT14D07</strain>
    </source>
</reference>
<dbReference type="PANTHER" id="PTHR33751:SF11">
    <property type="entry name" value="BLL4483 PROTEIN"/>
    <property type="match status" value="1"/>
</dbReference>
<dbReference type="PANTHER" id="PTHR33751">
    <property type="entry name" value="CBB3-TYPE CYTOCHROME C OXIDASE SUBUNIT FIXP"/>
    <property type="match status" value="1"/>
</dbReference>
<dbReference type="EMBL" id="CP170721">
    <property type="protein sequence ID" value="XIA17024.1"/>
    <property type="molecule type" value="Genomic_DNA"/>
</dbReference>
<dbReference type="RefSeq" id="WP_395117291.1">
    <property type="nucleotide sequence ID" value="NZ_CP170721.1"/>
</dbReference>
<feature type="domain" description="Cytochrome c" evidence="6">
    <location>
        <begin position="130"/>
        <end position="220"/>
    </location>
</feature>
<dbReference type="SUPFAM" id="SSF46626">
    <property type="entry name" value="Cytochrome c"/>
    <property type="match status" value="2"/>
</dbReference>
<keyword evidence="2 4" id="KW-0479">Metal-binding</keyword>
<keyword evidence="1 4" id="KW-0349">Heme</keyword>
<evidence type="ECO:0000256" key="3">
    <source>
        <dbReference type="ARBA" id="ARBA00023004"/>
    </source>
</evidence>
<dbReference type="PROSITE" id="PS51007">
    <property type="entry name" value="CYTC"/>
    <property type="match status" value="2"/>
</dbReference>
<proteinExistence type="predicted"/>
<evidence type="ECO:0000256" key="2">
    <source>
        <dbReference type="ARBA" id="ARBA00022723"/>
    </source>
</evidence>
<sequence length="256" mass="27061">MITNLSLRHAKPFGVAMLFAAALGYGAASCAADRLPIPDTLQQRIAACTTCHGKQGEGRAASGYFPRLAGKPAAYLARQLQDFQDGLRKYAPMEYTVRELTPTYMHEIAEYFAAQRVPFARSPTPAVPAAVLQRGAQLLDKGDPSRRIPACSSCHGSQLTGVEPSIPGLVGLPYDYVSAQLGSWRTHTRATVAPDCMAEVASRLSESDISAVAAALANRELPTDTHPLPAGSVKPPLHCGVLDAAIEAAPPATTVN</sequence>
<evidence type="ECO:0000256" key="4">
    <source>
        <dbReference type="PROSITE-ProRule" id="PRU00433"/>
    </source>
</evidence>
<dbReference type="GO" id="GO:0046872">
    <property type="term" value="F:metal ion binding"/>
    <property type="evidence" value="ECO:0007669"/>
    <property type="project" value="UniProtKB-KW"/>
</dbReference>
<evidence type="ECO:0000256" key="1">
    <source>
        <dbReference type="ARBA" id="ARBA00022617"/>
    </source>
</evidence>
<gene>
    <name evidence="7" type="ORF">ACFYG5_10600</name>
</gene>
<dbReference type="InterPro" id="IPR036909">
    <property type="entry name" value="Cyt_c-like_dom_sf"/>
</dbReference>
<feature type="signal peptide" evidence="5">
    <location>
        <begin position="1"/>
        <end position="27"/>
    </location>
</feature>
<evidence type="ECO:0000259" key="6">
    <source>
        <dbReference type="PROSITE" id="PS51007"/>
    </source>
</evidence>